<dbReference type="EMBL" id="CP003912">
    <property type="protein sequence ID" value="AGU53328.1"/>
    <property type="molecule type" value="Genomic_DNA"/>
</dbReference>
<dbReference type="InterPro" id="IPR037160">
    <property type="entry name" value="DNA_Pol_thumb_sf"/>
</dbReference>
<evidence type="ECO:0000313" key="6">
    <source>
        <dbReference type="EMBL" id="AGU53328.1"/>
    </source>
</evidence>
<dbReference type="InterPro" id="IPR008638">
    <property type="entry name" value="FhaB/CdiA-like_TPS"/>
</dbReference>
<dbReference type="InterPro" id="IPR011050">
    <property type="entry name" value="Pectin_lyase_fold/virulence"/>
</dbReference>
<name>T1XL57_VARPD</name>
<evidence type="ECO:0000256" key="3">
    <source>
        <dbReference type="ARBA" id="ARBA00022729"/>
    </source>
</evidence>
<evidence type="ECO:0000256" key="4">
    <source>
        <dbReference type="SAM" id="MobiDB-lite"/>
    </source>
</evidence>
<dbReference type="RefSeq" id="WP_021004154.1">
    <property type="nucleotide sequence ID" value="NC_022234.1"/>
</dbReference>
<organism evidence="6 7">
    <name type="scientific">Variovorax paradoxus B4</name>
    <dbReference type="NCBI Taxonomy" id="1246301"/>
    <lineage>
        <taxon>Bacteria</taxon>
        <taxon>Pseudomonadati</taxon>
        <taxon>Pseudomonadota</taxon>
        <taxon>Betaproteobacteria</taxon>
        <taxon>Burkholderiales</taxon>
        <taxon>Comamonadaceae</taxon>
        <taxon>Variovorax</taxon>
    </lineage>
</organism>
<dbReference type="HOGENOM" id="CLU_238245_0_0_4"/>
<evidence type="ECO:0000256" key="2">
    <source>
        <dbReference type="ARBA" id="ARBA00022525"/>
    </source>
</evidence>
<dbReference type="PATRIC" id="fig|1246301.3.peg.6300"/>
<evidence type="ECO:0000256" key="1">
    <source>
        <dbReference type="ARBA" id="ARBA00004613"/>
    </source>
</evidence>
<dbReference type="KEGG" id="vpd:VAPA_2c07710"/>
<dbReference type="PANTHER" id="PTHR12338:SF8">
    <property type="entry name" value="HEME_HEMOPEXIN-BINDING PROTEIN"/>
    <property type="match status" value="1"/>
</dbReference>
<comment type="subcellular location">
    <subcellularLocation>
        <location evidence="1">Secreted</location>
    </subcellularLocation>
</comment>
<dbReference type="InterPro" id="IPR012334">
    <property type="entry name" value="Pectin_lyas_fold"/>
</dbReference>
<evidence type="ECO:0000259" key="5">
    <source>
        <dbReference type="SMART" id="SM00912"/>
    </source>
</evidence>
<dbReference type="OrthoDB" id="218680at2"/>
<dbReference type="InterPro" id="IPR011493">
    <property type="entry name" value="GLUG"/>
</dbReference>
<dbReference type="InterPro" id="IPR050909">
    <property type="entry name" value="Bact_Autotransporter_VF"/>
</dbReference>
<proteinExistence type="predicted"/>
<dbReference type="SMART" id="SM00912">
    <property type="entry name" value="Haemagg_act"/>
    <property type="match status" value="1"/>
</dbReference>
<dbReference type="InterPro" id="IPR041248">
    <property type="entry name" value="YDG"/>
</dbReference>
<dbReference type="NCBIfam" id="TIGR01901">
    <property type="entry name" value="adhes_NPXG"/>
    <property type="match status" value="1"/>
</dbReference>
<evidence type="ECO:0000313" key="7">
    <source>
        <dbReference type="Proteomes" id="UP000016223"/>
    </source>
</evidence>
<protein>
    <submittedName>
        <fullName evidence="6">Putative filamentous hemagglutinin family outer membrane protein</fullName>
    </submittedName>
</protein>
<accession>T1XL57</accession>
<feature type="region of interest" description="Disordered" evidence="4">
    <location>
        <begin position="1856"/>
        <end position="1897"/>
    </location>
</feature>
<dbReference type="InterPro" id="IPR041286">
    <property type="entry name" value="MBG_2"/>
</dbReference>
<sequence>MNHAYRLVWSDAAARFVPAPETAKGRGKSSGRGAAVVALCAALLASGAWAGPSGGSVSAGSGSISQSGSTTTITQGSQNLAINWASFGIAAGERVNFVQPGASAIALNRVIGPESSVINGSLSANGQVWILNPNGVLFGNTASVNVGGLVASTLSLSDADFLAGKRSFSANGSQGTVVNQGSLTGGYVALLGKQASNSGTITTANGTAALAAGDKITLDFSGNRLLSVQVDEGTLNALAENKGLIRADNGTVILTASAKDALLNTVVNNEGVIEAKGIDAAGGTILLLGGLNGGTVKVAGTLDASASGAHDGGFIETSGAHVQVAGGAKVSTLSETGKTGTWLVDPTDFTVSAGSAAGTTSGIGADTLSANLATTNVTLATDNSTGTDSGDINVNAAVSWGGNTTLTLNAYNDININAAITATGTSAGLVLNHGNYASTGTVTSGTDYNVKAPITLSGANATLSINGTAYTLLHSMAEIDAIDSTGLSGNYALAQDLDAGGTTYTSALVSSTSFVFGGRFAGLGHTISNLTINAGSANNVGLIAQNFGTLRDLGLVGGSVSGGDRVGSLVGFNGSSGSISNAYATGSVSGDDYVGGLAGYNGIGGSISNAYAAGSVSGTGDFVGGLVSVNYGTISDAHATGSVAGTSSWVGGLVGVNAGSGSISNAYATGSVSAAAGGYVGGLVGLNDGGTISGAYATGNVLATGGFVGGLVGYNSGSINNAYATGSVSGGANVGGLVGLNDGSISNAYWDSSTTGQGVAVGSNSGTVTNVNAVTSGTAYSHTSYANLGTWTETVSGSGVWVAKDGSGNPQWVMVEGATRPFLYSEYSTSIRNAHQLQLMAYNLSASYSLAADVDASETAGANPSGMWTTAGFSPVGNGTVAFSGSLDGQSHTITDLVINRGTTSKVGLFGQTGSGSVIQGVGLLGGSVTGSDEVGSLVGHNEGGISNAYATGTVSGANSVGGLVGFNFGGSISNAFATGAVNGAGNSVGGLLGFGYASSISDAYATGAVNGAGNDVGGLVGHSAGLNGSISNAYATGTVNGTGNDVGGLVGYNRGSISNAYATGTVISAGNHVGGLTGLLDLGSISNSYATGAVSSSNAAGVVGGLVGYNYSGSISDAYAMGNVTGSGDNVGGLVGLNDGVIRDAHAMGDVWGGTAVGGLVGRNSGLVTRAYAIGTATGTNDVGGLVGFNFGVSSFIGNAYATGAVSASNDYAGGLVGRNGAGGVANAYATGAVSADNEYAGGLMGWNAGSILNTYATGVVSGAGVVGSLVAHNAGYIAASFWLGAGNTGVGINAGSVDALTRGLSISEATSASTYSAAGWDIATTGGSSAVWRIYEGNTMPLLRSFLTALTVTAGNVSKTYDGTTSFSDSYTLSDPGADTSPIMGTASYDTSSKNVGSYAITVGGLYSSQQGYDLISAGTASITAATLIVSGATAADKTYDGTTSATVSGGSLSGLVGGDTVTLSQSGSFSDKNAGTGKTVTETFAISGSDAGNYVLASSSGTTTANITAATLTVSGTTAENKTYDGTTAATVSGGLSGLVGGDTVTLSQSGSFSDKNAATGKTVSYTSSLSGTDAGNYVLASSSGSTTADITAATLTVGGTSAASKTYDGTTAASLSGGSLSGLIGGDTVALGQSGTFSDKNAATGKTVSYTSSLSGTDAGNYVLASSSGTTTADITAATLTVSGTTAANKTYDGTTVATVSGGSLSGLVGGDTVTLNQSGSFSDKNAGTGKTVTETFAISGSDAGNYVLANSSATTTASIIVAALTVTANNDSRVADGSAYSGGNGVSYSGLVNGETGSVLGGSLVYGGSAQGATAAGSYSIAAGGLSSDNYALSYVDGALVISAAVAGPVPSRPVPSSPVPSSANPSLGDAQQRALASQADLPKPPANPPERLRIEQCGLRLDEPATDFFTLNENKLSCMSRLESR</sequence>
<feature type="domain" description="Filamentous haemagglutinin FhaB/tRNA nuclease CdiA-like TPS" evidence="5">
    <location>
        <begin position="48"/>
        <end position="160"/>
    </location>
</feature>
<keyword evidence="2" id="KW-0964">Secreted</keyword>
<gene>
    <name evidence="6" type="ORF">VAPA_2c07710</name>
</gene>
<dbReference type="Gene3D" id="3.30.210.10">
    <property type="entry name" value="DNA polymerase, thumb domain"/>
    <property type="match status" value="1"/>
</dbReference>
<dbReference type="Pfam" id="PF18657">
    <property type="entry name" value="YDG"/>
    <property type="match status" value="4"/>
</dbReference>
<dbReference type="Pfam" id="PF07581">
    <property type="entry name" value="Glug"/>
    <property type="match status" value="6"/>
</dbReference>
<dbReference type="Pfam" id="PF13018">
    <property type="entry name" value="ESPR"/>
    <property type="match status" value="1"/>
</dbReference>
<dbReference type="GO" id="GO:0005576">
    <property type="term" value="C:extracellular region"/>
    <property type="evidence" value="ECO:0007669"/>
    <property type="project" value="UniProtKB-SubCell"/>
</dbReference>
<dbReference type="Gene3D" id="2.160.20.10">
    <property type="entry name" value="Single-stranded right-handed beta-helix, Pectin lyase-like"/>
    <property type="match status" value="1"/>
</dbReference>
<keyword evidence="3" id="KW-0732">Signal</keyword>
<dbReference type="InterPro" id="IPR024973">
    <property type="entry name" value="ESPR"/>
</dbReference>
<dbReference type="Pfam" id="PF18676">
    <property type="entry name" value="MBG_2"/>
    <property type="match status" value="1"/>
</dbReference>
<reference evidence="6 7" key="1">
    <citation type="submission" date="2012-10" db="EMBL/GenBank/DDBJ databases">
        <title>Genome sequence of Variovorax paradoxus B4.</title>
        <authorList>
            <person name="Schuldes J."/>
            <person name="Brandt U."/>
            <person name="Hiessl S."/>
            <person name="Wuebbeler J.H."/>
            <person name="Thuermer A."/>
            <person name="Steinbuechel A."/>
            <person name="Daniel R."/>
        </authorList>
    </citation>
    <scope>NUCLEOTIDE SEQUENCE [LARGE SCALE GENOMIC DNA]</scope>
    <source>
        <strain evidence="6 7">B4</strain>
    </source>
</reference>
<dbReference type="Pfam" id="PF05860">
    <property type="entry name" value="TPS"/>
    <property type="match status" value="1"/>
</dbReference>
<dbReference type="SUPFAM" id="SSF51126">
    <property type="entry name" value="Pectin lyase-like"/>
    <property type="match status" value="1"/>
</dbReference>
<dbReference type="Gene3D" id="2.160.20.110">
    <property type="match status" value="4"/>
</dbReference>
<dbReference type="PANTHER" id="PTHR12338">
    <property type="entry name" value="AUTOTRANSPORTER"/>
    <property type="match status" value="1"/>
</dbReference>
<dbReference type="Proteomes" id="UP000016223">
    <property type="component" value="Chromosome 2"/>
</dbReference>